<dbReference type="GO" id="GO:0042127">
    <property type="term" value="P:regulation of cell population proliferation"/>
    <property type="evidence" value="ECO:0007669"/>
    <property type="project" value="TreeGrafter"/>
</dbReference>
<dbReference type="WBParaSite" id="jg5547">
    <property type="protein sequence ID" value="jg5547"/>
    <property type="gene ID" value="jg5547"/>
</dbReference>
<evidence type="ECO:0000259" key="8">
    <source>
        <dbReference type="Pfam" id="PF03299"/>
    </source>
</evidence>
<reference evidence="10" key="1">
    <citation type="submission" date="2022-11" db="UniProtKB">
        <authorList>
            <consortium name="WormBaseParasite"/>
        </authorList>
    </citation>
    <scope>IDENTIFICATION</scope>
</reference>
<keyword evidence="5" id="KW-0804">Transcription</keyword>
<comment type="subcellular location">
    <subcellularLocation>
        <location evidence="1">Nucleus</location>
    </subcellularLocation>
</comment>
<dbReference type="GO" id="GO:0000977">
    <property type="term" value="F:RNA polymerase II transcription regulatory region sequence-specific DNA binding"/>
    <property type="evidence" value="ECO:0007669"/>
    <property type="project" value="TreeGrafter"/>
</dbReference>
<dbReference type="PANTHER" id="PTHR10812">
    <property type="entry name" value="TRANSCRIPTION FACTOR AP-2"/>
    <property type="match status" value="1"/>
</dbReference>
<dbReference type="PANTHER" id="PTHR10812:SF17">
    <property type="entry name" value="TRANSCRIPTION FACTOR AP-2, ISOFORM D"/>
    <property type="match status" value="1"/>
</dbReference>
<feature type="domain" description="Transcription factor AP-2 C-terminal" evidence="8">
    <location>
        <begin position="265"/>
        <end position="443"/>
    </location>
</feature>
<evidence type="ECO:0000256" key="4">
    <source>
        <dbReference type="ARBA" id="ARBA00023125"/>
    </source>
</evidence>
<keyword evidence="3" id="KW-0805">Transcription regulation</keyword>
<feature type="compositionally biased region" description="Acidic residues" evidence="7">
    <location>
        <begin position="113"/>
        <end position="133"/>
    </location>
</feature>
<evidence type="ECO:0000313" key="10">
    <source>
        <dbReference type="WBParaSite" id="jg5547"/>
    </source>
</evidence>
<proteinExistence type="inferred from homology"/>
<evidence type="ECO:0000256" key="5">
    <source>
        <dbReference type="ARBA" id="ARBA00023163"/>
    </source>
</evidence>
<evidence type="ECO:0000256" key="7">
    <source>
        <dbReference type="SAM" id="MobiDB-lite"/>
    </source>
</evidence>
<comment type="similarity">
    <text evidence="2">Belongs to the AP-2 family.</text>
</comment>
<feature type="region of interest" description="Disordered" evidence="7">
    <location>
        <begin position="43"/>
        <end position="141"/>
    </location>
</feature>
<feature type="compositionally biased region" description="Polar residues" evidence="7">
    <location>
        <begin position="43"/>
        <end position="64"/>
    </location>
</feature>
<organism evidence="9 10">
    <name type="scientific">Ditylenchus dipsaci</name>
    <dbReference type="NCBI Taxonomy" id="166011"/>
    <lineage>
        <taxon>Eukaryota</taxon>
        <taxon>Metazoa</taxon>
        <taxon>Ecdysozoa</taxon>
        <taxon>Nematoda</taxon>
        <taxon>Chromadorea</taxon>
        <taxon>Rhabditida</taxon>
        <taxon>Tylenchina</taxon>
        <taxon>Tylenchomorpha</taxon>
        <taxon>Sphaerularioidea</taxon>
        <taxon>Anguinidae</taxon>
        <taxon>Anguininae</taxon>
        <taxon>Ditylenchus</taxon>
    </lineage>
</organism>
<evidence type="ECO:0000256" key="2">
    <source>
        <dbReference type="ARBA" id="ARBA00007770"/>
    </source>
</evidence>
<keyword evidence="4" id="KW-0238">DNA-binding</keyword>
<dbReference type="PRINTS" id="PR01748">
    <property type="entry name" value="AP2TNSCPFCT"/>
</dbReference>
<evidence type="ECO:0000256" key="6">
    <source>
        <dbReference type="ARBA" id="ARBA00023242"/>
    </source>
</evidence>
<evidence type="ECO:0000313" key="9">
    <source>
        <dbReference type="Proteomes" id="UP000887574"/>
    </source>
</evidence>
<dbReference type="Proteomes" id="UP000887574">
    <property type="component" value="Unplaced"/>
</dbReference>
<dbReference type="InterPro" id="IPR004979">
    <property type="entry name" value="TF_AP2"/>
</dbReference>
<evidence type="ECO:0000256" key="3">
    <source>
        <dbReference type="ARBA" id="ARBA00023015"/>
    </source>
</evidence>
<dbReference type="GO" id="GO:0005634">
    <property type="term" value="C:nucleus"/>
    <property type="evidence" value="ECO:0007669"/>
    <property type="project" value="UniProtKB-SubCell"/>
</dbReference>
<dbReference type="AlphaFoldDB" id="A0A915EFJ4"/>
<evidence type="ECO:0000256" key="1">
    <source>
        <dbReference type="ARBA" id="ARBA00004123"/>
    </source>
</evidence>
<protein>
    <submittedName>
        <fullName evidence="10">Transcription factor AP-2 C-terminal domain-containing protein</fullName>
    </submittedName>
</protein>
<keyword evidence="6" id="KW-0539">Nucleus</keyword>
<keyword evidence="9" id="KW-1185">Reference proteome</keyword>
<sequence>MSSHHHYHNMLGMKAVEQGGPGGINVMSLPQHDQHYFRYTQPTTVPGPITQISAPATTSHSSNGPGVLGKHALNVNSHDDDGTQVQSKQAKLESFGRIALPSKEEQRNQNPDISEEEADNSEEEDDEEEEPSPDGENKENENDMLHSQTVTPNTSFVMHPLAHSTPFLPSSPATNFMAAAHWNALNLKTEQLAAHYFNTAYAMANQHQDFVQIKQENHQGYPATPTYPPNLAFSNSLGSSSSGFHSSSSNGESTGMPSLFGGSMVTMGEVQRRISPPECLNASILGGILRKAKNKDGGKVLRDALKQHGLTLPSGRRKSSATTSFTSLVEEEAMQLAKDLSDISNQNYPFKAAAKYALQSVTATPTEIQQFKLELFYARKFVQRINEFHQADRSPLADQRSPSEMVLDPELQKGLTNFSMLTHGFGGEAIRAALNVLNNCITECGEMLDAQNNGKSTAHS</sequence>
<dbReference type="Pfam" id="PF03299">
    <property type="entry name" value="TF_AP-2"/>
    <property type="match status" value="1"/>
</dbReference>
<accession>A0A915EFJ4</accession>
<name>A0A915EFJ4_9BILA</name>
<dbReference type="InterPro" id="IPR013854">
    <property type="entry name" value="TF_AP2_C"/>
</dbReference>
<dbReference type="GO" id="GO:0000981">
    <property type="term" value="F:DNA-binding transcription factor activity, RNA polymerase II-specific"/>
    <property type="evidence" value="ECO:0007669"/>
    <property type="project" value="TreeGrafter"/>
</dbReference>